<sequence>MPTESPHNDKRGPALTSENMCRDQIMTPPFNRADGWIDNAIAGSETLPDQGTLGPAALLQQLPPTITIEPFDGDPRRWDQLIGSFKALVIRSDAQRIAILRQLLARRLRASIAPSFYGPNLYSQALADLRRLFGNLNLIIDAYVKNLLDIPPMKSNEGSDVDKFFYEIHGAVNTLRVYGADADLSSRTTLQAVVSKMNRRMQFMWARRLIRPRPANLRDLDEWLEEIVTIQSNVQSDVRNLSERQMKKVKPRETRRILNTVIVERSPEECPLCKNNHNLDECSMFLSASAQERAETLKQHERCFACPLCKNNHNLDECSMFLSASAQERAETLKQHERCFACFKPNHQARICKCRNACNVDGCPLKHHPLLHGASPVFAARRRETTKRTVNVNNSSIKSSTTDVLLSVVRARLVTKDNISMEVRVLLDPGSEATLIRKDVVHTAGLNGPTQDIRMGTFRGNDPLMRCNRVNFKLKSLEGKYKFEVKDALTVPTLNVAHRQINFASLKQKWPHLQEIDSRIIRSNDVAVLVGMDVVEAHEQYRILKPPKGITAPRAVLTPFGWAVIGRLPANDHLSDQLPRSTQVFSVTRNSQDDDLITLVKNQWSVESLGIRNIDRARLSPEHERALSILSSSTRKTNGHYECGMLWKDAKPLVQDSLRTAQAQFAGLERRFHRDLEFS</sequence>
<dbReference type="PANTHER" id="PTHR47331">
    <property type="entry name" value="PHD-TYPE DOMAIN-CONTAINING PROTEIN"/>
    <property type="match status" value="1"/>
</dbReference>
<organism evidence="1">
    <name type="scientific">Trichuris suis</name>
    <name type="common">pig whipworm</name>
    <dbReference type="NCBI Taxonomy" id="68888"/>
    <lineage>
        <taxon>Eukaryota</taxon>
        <taxon>Metazoa</taxon>
        <taxon>Ecdysozoa</taxon>
        <taxon>Nematoda</taxon>
        <taxon>Enoplea</taxon>
        <taxon>Dorylaimia</taxon>
        <taxon>Trichinellida</taxon>
        <taxon>Trichuridae</taxon>
        <taxon>Trichuris</taxon>
    </lineage>
</organism>
<name>A0A085MU08_9BILA</name>
<dbReference type="InterPro" id="IPR005312">
    <property type="entry name" value="DUF1759"/>
</dbReference>
<gene>
    <name evidence="1" type="ORF">M514_10603</name>
</gene>
<proteinExistence type="predicted"/>
<accession>A0A085MU08</accession>
<dbReference type="PANTHER" id="PTHR47331:SF5">
    <property type="entry name" value="RIBONUCLEASE H"/>
    <property type="match status" value="1"/>
</dbReference>
<evidence type="ECO:0000313" key="1">
    <source>
        <dbReference type="EMBL" id="KFD60704.1"/>
    </source>
</evidence>
<dbReference type="EMBL" id="KL367653">
    <property type="protein sequence ID" value="KFD60704.1"/>
    <property type="molecule type" value="Genomic_DNA"/>
</dbReference>
<evidence type="ECO:0008006" key="2">
    <source>
        <dbReference type="Google" id="ProtNLM"/>
    </source>
</evidence>
<dbReference type="Proteomes" id="UP000030758">
    <property type="component" value="Unassembled WGS sequence"/>
</dbReference>
<dbReference type="Pfam" id="PF03564">
    <property type="entry name" value="DUF1759"/>
    <property type="match status" value="1"/>
</dbReference>
<dbReference type="AlphaFoldDB" id="A0A085MU08"/>
<protein>
    <recommendedName>
        <fullName evidence="2">Peptidase A2 domain-containing protein</fullName>
    </recommendedName>
</protein>
<reference evidence="1" key="1">
    <citation type="journal article" date="2014" name="Nat. Genet.">
        <title>Genome and transcriptome of the porcine whipworm Trichuris suis.</title>
        <authorList>
            <person name="Jex A.R."/>
            <person name="Nejsum P."/>
            <person name="Schwarz E.M."/>
            <person name="Hu L."/>
            <person name="Young N.D."/>
            <person name="Hall R.S."/>
            <person name="Korhonen P.K."/>
            <person name="Liao S."/>
            <person name="Thamsborg S."/>
            <person name="Xia J."/>
            <person name="Xu P."/>
            <person name="Wang S."/>
            <person name="Scheerlinck J.P."/>
            <person name="Hofmann A."/>
            <person name="Sternberg P.W."/>
            <person name="Wang J."/>
            <person name="Gasser R.B."/>
        </authorList>
    </citation>
    <scope>NUCLEOTIDE SEQUENCE [LARGE SCALE GENOMIC DNA]</scope>
    <source>
        <strain evidence="1">DCEP-RM93F</strain>
    </source>
</reference>